<dbReference type="GO" id="GO:0005524">
    <property type="term" value="F:ATP binding"/>
    <property type="evidence" value="ECO:0007669"/>
    <property type="project" value="InterPro"/>
</dbReference>
<name>A0A6N7Q4W4_9BACT</name>
<protein>
    <submittedName>
        <fullName evidence="2">AAA family ATPase</fullName>
    </submittedName>
</protein>
<comment type="caution">
    <text evidence="2">The sequence shown here is derived from an EMBL/GenBank/DDBJ whole genome shotgun (WGS) entry which is preliminary data.</text>
</comment>
<evidence type="ECO:0000259" key="1">
    <source>
        <dbReference type="Pfam" id="PF13304"/>
    </source>
</evidence>
<dbReference type="EMBL" id="WJIE01000016">
    <property type="protein sequence ID" value="MRG97314.1"/>
    <property type="molecule type" value="Genomic_DNA"/>
</dbReference>
<sequence length="355" mass="39879">MGRGGRSTMRIRRLEIHDLRSFRGKRVLDFTDPVTGEARDRVVLVGSNGSGKTTVFDVVEAMLRFVVDEAPPRILDEAGLVTLTMELGRDDPEPIDVAYGKLPEGDGWEPFGPRVFEEGEFRPCAYTRGSSFEKLVLELALLVQGKADLSGGLIYFPHDRELRPVRGGTIEPPPDDRQWISRYSPANQWTGSLEQLWVWQNYLDLERSSRGEPTGELASSVELLQAVLGPGRQVVVREGRVRVSTPWNDASGKPAAVLLDQLPSGERQCVMLFGEITRRKRPHGVLFIDEPEISLHPTLQRQTLAQLRRFARKLDMQVFLATHSREIVRSVPPGEVMSLDYPESRFDAPVDEEPS</sequence>
<accession>A0A6N7Q4W4</accession>
<dbReference type="Gene3D" id="3.40.50.300">
    <property type="entry name" value="P-loop containing nucleotide triphosphate hydrolases"/>
    <property type="match status" value="2"/>
</dbReference>
<dbReference type="SUPFAM" id="SSF52540">
    <property type="entry name" value="P-loop containing nucleoside triphosphate hydrolases"/>
    <property type="match status" value="1"/>
</dbReference>
<dbReference type="Proteomes" id="UP000440224">
    <property type="component" value="Unassembled WGS sequence"/>
</dbReference>
<evidence type="ECO:0000313" key="3">
    <source>
        <dbReference type="Proteomes" id="UP000440224"/>
    </source>
</evidence>
<dbReference type="GO" id="GO:0016887">
    <property type="term" value="F:ATP hydrolysis activity"/>
    <property type="evidence" value="ECO:0007669"/>
    <property type="project" value="InterPro"/>
</dbReference>
<dbReference type="InterPro" id="IPR003959">
    <property type="entry name" value="ATPase_AAA_core"/>
</dbReference>
<dbReference type="InterPro" id="IPR051396">
    <property type="entry name" value="Bact_Antivir_Def_Nuclease"/>
</dbReference>
<dbReference type="OrthoDB" id="5468457at2"/>
<feature type="domain" description="ATPase AAA-type core" evidence="1">
    <location>
        <begin position="259"/>
        <end position="328"/>
    </location>
</feature>
<dbReference type="AlphaFoldDB" id="A0A6N7Q4W4"/>
<reference evidence="2 3" key="1">
    <citation type="submission" date="2019-10" db="EMBL/GenBank/DDBJ databases">
        <title>A soil myxobacterium in the family Polyangiaceae.</title>
        <authorList>
            <person name="Li Y."/>
            <person name="Wang J."/>
        </authorList>
    </citation>
    <scope>NUCLEOTIDE SEQUENCE [LARGE SCALE GENOMIC DNA]</scope>
    <source>
        <strain evidence="2 3">DSM 14734</strain>
    </source>
</reference>
<proteinExistence type="predicted"/>
<dbReference type="InterPro" id="IPR027417">
    <property type="entry name" value="P-loop_NTPase"/>
</dbReference>
<organism evidence="2 3">
    <name type="scientific">Polyangium spumosum</name>
    <dbReference type="NCBI Taxonomy" id="889282"/>
    <lineage>
        <taxon>Bacteria</taxon>
        <taxon>Pseudomonadati</taxon>
        <taxon>Myxococcota</taxon>
        <taxon>Polyangia</taxon>
        <taxon>Polyangiales</taxon>
        <taxon>Polyangiaceae</taxon>
        <taxon>Polyangium</taxon>
    </lineage>
</organism>
<dbReference type="PANTHER" id="PTHR43581:SF4">
    <property type="entry name" value="ATP_GTP PHOSPHATASE"/>
    <property type="match status" value="1"/>
</dbReference>
<evidence type="ECO:0000313" key="2">
    <source>
        <dbReference type="EMBL" id="MRG97314.1"/>
    </source>
</evidence>
<dbReference type="Pfam" id="PF13304">
    <property type="entry name" value="AAA_21"/>
    <property type="match status" value="1"/>
</dbReference>
<dbReference type="PANTHER" id="PTHR43581">
    <property type="entry name" value="ATP/GTP PHOSPHATASE"/>
    <property type="match status" value="1"/>
</dbReference>
<gene>
    <name evidence="2" type="ORF">GF068_36115</name>
</gene>
<keyword evidence="3" id="KW-1185">Reference proteome</keyword>